<name>A0ABT3Z7E4_9HYPH</name>
<organism evidence="1 2">
    <name type="scientific">Hoeflea algicola</name>
    <dbReference type="NCBI Taxonomy" id="2983763"/>
    <lineage>
        <taxon>Bacteria</taxon>
        <taxon>Pseudomonadati</taxon>
        <taxon>Pseudomonadota</taxon>
        <taxon>Alphaproteobacteria</taxon>
        <taxon>Hyphomicrobiales</taxon>
        <taxon>Rhizobiaceae</taxon>
        <taxon>Hoeflea</taxon>
    </lineage>
</organism>
<sequence>MPKSDTVTGRWEYLGDRRVKVTLDGEFSAENYGETYNGIGKSFVVYIDTNGYGYRNLEEYTKDSVDASGRSELVVYLEPGQTGDMKLQSEELDDGGQPYEVDPQRGIVFVGLDPSGGCIGAGKPLEGRNSFTFGESGNTPADDASWYGNPVDARGTDTSLRYDRVEGADWDKCVADNENANSTSYNNESLFYDCLDGYQTAAGDVDAPGEEERSDVSTDEGMQESAAMACARQYGLNAKYSDQTGQVTLTNGAAYYIDVQKVGSGDGGTTGPDQFYLESNHSSEFESARSVVYVALDLGRQLHRRLYAKGGPQQPHLWSGKLMPVARQWILECPRLCDLVRKSAAMCSRRR</sequence>
<gene>
    <name evidence="1" type="ORF">OEG84_05690</name>
</gene>
<proteinExistence type="predicted"/>
<dbReference type="RefSeq" id="WP_267652821.1">
    <property type="nucleotide sequence ID" value="NZ_JAOVZR010000001.1"/>
</dbReference>
<protein>
    <submittedName>
        <fullName evidence="1">Uncharacterized protein</fullName>
    </submittedName>
</protein>
<accession>A0ABT3Z7E4</accession>
<reference evidence="1" key="1">
    <citation type="submission" date="2022-10" db="EMBL/GenBank/DDBJ databases">
        <title>Hoeflea sp. G2-23, isolated from marine algae.</title>
        <authorList>
            <person name="Kristyanto S."/>
            <person name="Kim J.M."/>
            <person name="Jeon C.O."/>
        </authorList>
    </citation>
    <scope>NUCLEOTIDE SEQUENCE</scope>
    <source>
        <strain evidence="1">G2-23</strain>
    </source>
</reference>
<comment type="caution">
    <text evidence="1">The sequence shown here is derived from an EMBL/GenBank/DDBJ whole genome shotgun (WGS) entry which is preliminary data.</text>
</comment>
<keyword evidence="2" id="KW-1185">Reference proteome</keyword>
<dbReference type="Proteomes" id="UP001073227">
    <property type="component" value="Unassembled WGS sequence"/>
</dbReference>
<evidence type="ECO:0000313" key="2">
    <source>
        <dbReference type="Proteomes" id="UP001073227"/>
    </source>
</evidence>
<dbReference type="EMBL" id="JAOVZR010000001">
    <property type="protein sequence ID" value="MCY0147216.1"/>
    <property type="molecule type" value="Genomic_DNA"/>
</dbReference>
<evidence type="ECO:0000313" key="1">
    <source>
        <dbReference type="EMBL" id="MCY0147216.1"/>
    </source>
</evidence>